<dbReference type="Gene3D" id="1.25.40.10">
    <property type="entry name" value="Tetratricopeptide repeat domain"/>
    <property type="match status" value="1"/>
</dbReference>
<evidence type="ECO:0000256" key="1">
    <source>
        <dbReference type="ARBA" id="ARBA00022737"/>
    </source>
</evidence>
<comment type="caution">
    <text evidence="3">The sequence shown here is derived from an EMBL/GenBank/DDBJ whole genome shotgun (WGS) entry which is preliminary data.</text>
</comment>
<dbReference type="AlphaFoldDB" id="A0A0F9FUC6"/>
<accession>A0A0F9FUC6</accession>
<protein>
    <submittedName>
        <fullName evidence="3">Uncharacterized protein</fullName>
    </submittedName>
</protein>
<dbReference type="InterPro" id="IPR050498">
    <property type="entry name" value="Ycf3"/>
</dbReference>
<keyword evidence="1" id="KW-0677">Repeat</keyword>
<dbReference type="GO" id="GO:0046813">
    <property type="term" value="P:receptor-mediated virion attachment to host cell"/>
    <property type="evidence" value="ECO:0007669"/>
    <property type="project" value="TreeGrafter"/>
</dbReference>
<reference evidence="3" key="1">
    <citation type="journal article" date="2015" name="Nature">
        <title>Complex archaea that bridge the gap between prokaryotes and eukaryotes.</title>
        <authorList>
            <person name="Spang A."/>
            <person name="Saw J.H."/>
            <person name="Jorgensen S.L."/>
            <person name="Zaremba-Niedzwiedzka K."/>
            <person name="Martijn J."/>
            <person name="Lind A.E."/>
            <person name="van Eijk R."/>
            <person name="Schleper C."/>
            <person name="Guy L."/>
            <person name="Ettema T.J."/>
        </authorList>
    </citation>
    <scope>NUCLEOTIDE SEQUENCE</scope>
</reference>
<gene>
    <name evidence="3" type="ORF">LCGC14_1910480</name>
</gene>
<dbReference type="PANTHER" id="PTHR44858">
    <property type="entry name" value="TETRATRICOPEPTIDE REPEAT PROTEIN 6"/>
    <property type="match status" value="1"/>
</dbReference>
<dbReference type="InterPro" id="IPR019734">
    <property type="entry name" value="TPR_rpt"/>
</dbReference>
<dbReference type="EMBL" id="LAZR01020168">
    <property type="protein sequence ID" value="KKL89858.1"/>
    <property type="molecule type" value="Genomic_DNA"/>
</dbReference>
<keyword evidence="2" id="KW-0802">TPR repeat</keyword>
<organism evidence="3">
    <name type="scientific">marine sediment metagenome</name>
    <dbReference type="NCBI Taxonomy" id="412755"/>
    <lineage>
        <taxon>unclassified sequences</taxon>
        <taxon>metagenomes</taxon>
        <taxon>ecological metagenomes</taxon>
    </lineage>
</organism>
<dbReference type="SMART" id="SM00028">
    <property type="entry name" value="TPR"/>
    <property type="match status" value="3"/>
</dbReference>
<dbReference type="SUPFAM" id="SSF48452">
    <property type="entry name" value="TPR-like"/>
    <property type="match status" value="1"/>
</dbReference>
<sequence>MVPSRLELRRQPVTFTVVMANPIVNLKHTVAALGFWVLLGGVVFAQNSMPAADELLDRLRTASPAGAGRIEREVQMAWSRSGSATMDLLYARGNDAMRDGNTKLAIEHFTALTDHAPEFAEGYHARAQAYFAAGLYGPAIDDLETTLILNPDQYNAIFGLGAILQEFGNLRAAADLYRKVLAINPHHENAQRALDGLRRDGVGRTL</sequence>
<dbReference type="PANTHER" id="PTHR44858:SF1">
    <property type="entry name" value="UDP-N-ACETYLGLUCOSAMINE--PEPTIDE N-ACETYLGLUCOSAMINYLTRANSFERASE SPINDLY-RELATED"/>
    <property type="match status" value="1"/>
</dbReference>
<dbReference type="InterPro" id="IPR011990">
    <property type="entry name" value="TPR-like_helical_dom_sf"/>
</dbReference>
<name>A0A0F9FUC6_9ZZZZ</name>
<dbReference type="Pfam" id="PF13432">
    <property type="entry name" value="TPR_16"/>
    <property type="match status" value="1"/>
</dbReference>
<proteinExistence type="predicted"/>
<dbReference type="GO" id="GO:0009279">
    <property type="term" value="C:cell outer membrane"/>
    <property type="evidence" value="ECO:0007669"/>
    <property type="project" value="TreeGrafter"/>
</dbReference>
<dbReference type="PROSITE" id="PS50005">
    <property type="entry name" value="TPR"/>
    <property type="match status" value="2"/>
</dbReference>
<evidence type="ECO:0000313" key="3">
    <source>
        <dbReference type="EMBL" id="KKL89858.1"/>
    </source>
</evidence>
<evidence type="ECO:0000256" key="2">
    <source>
        <dbReference type="ARBA" id="ARBA00022803"/>
    </source>
</evidence>